<evidence type="ECO:0000313" key="1">
    <source>
        <dbReference type="EMBL" id="MPC45924.1"/>
    </source>
</evidence>
<gene>
    <name evidence="1" type="ORF">E2C01_039630</name>
</gene>
<proteinExistence type="predicted"/>
<reference evidence="1 2" key="1">
    <citation type="submission" date="2019-05" db="EMBL/GenBank/DDBJ databases">
        <title>Another draft genome of Portunus trituberculatus and its Hox gene families provides insights of decapod evolution.</title>
        <authorList>
            <person name="Jeong J.-H."/>
            <person name="Song I."/>
            <person name="Kim S."/>
            <person name="Choi T."/>
            <person name="Kim D."/>
            <person name="Ryu S."/>
            <person name="Kim W."/>
        </authorList>
    </citation>
    <scope>NUCLEOTIDE SEQUENCE [LARGE SCALE GENOMIC DNA]</scope>
    <source>
        <tissue evidence="1">Muscle</tissue>
    </source>
</reference>
<keyword evidence="2" id="KW-1185">Reference proteome</keyword>
<evidence type="ECO:0000313" key="2">
    <source>
        <dbReference type="Proteomes" id="UP000324222"/>
    </source>
</evidence>
<dbReference type="AlphaFoldDB" id="A0A5B7FNI4"/>
<sequence>MSRGVWEMIQGGRKGMRMALKWAVVSALPDTQAHNGPALWAVSVDVAAVDEQQHFTRAALSVTSLPQGNMVHGMTSQMDMSASPATQEHNICDEKQAVAHSTQEAAQAGSAGGGNAAKIPQKIPSFCEQNKGEAASYTPLAHGAAGLKLRDEGNKRERTSGARNANLIESSICCGTQEGISGRTPTLIINMGGYTDHAHLK</sequence>
<name>A0A5B7FNI4_PORTR</name>
<accession>A0A5B7FNI4</accession>
<protein>
    <submittedName>
        <fullName evidence="1">Uncharacterized protein</fullName>
    </submittedName>
</protein>
<organism evidence="1 2">
    <name type="scientific">Portunus trituberculatus</name>
    <name type="common">Swimming crab</name>
    <name type="synonym">Neptunus trituberculatus</name>
    <dbReference type="NCBI Taxonomy" id="210409"/>
    <lineage>
        <taxon>Eukaryota</taxon>
        <taxon>Metazoa</taxon>
        <taxon>Ecdysozoa</taxon>
        <taxon>Arthropoda</taxon>
        <taxon>Crustacea</taxon>
        <taxon>Multicrustacea</taxon>
        <taxon>Malacostraca</taxon>
        <taxon>Eumalacostraca</taxon>
        <taxon>Eucarida</taxon>
        <taxon>Decapoda</taxon>
        <taxon>Pleocyemata</taxon>
        <taxon>Brachyura</taxon>
        <taxon>Eubrachyura</taxon>
        <taxon>Portunoidea</taxon>
        <taxon>Portunidae</taxon>
        <taxon>Portuninae</taxon>
        <taxon>Portunus</taxon>
    </lineage>
</organism>
<comment type="caution">
    <text evidence="1">The sequence shown here is derived from an EMBL/GenBank/DDBJ whole genome shotgun (WGS) entry which is preliminary data.</text>
</comment>
<dbReference type="Proteomes" id="UP000324222">
    <property type="component" value="Unassembled WGS sequence"/>
</dbReference>
<dbReference type="EMBL" id="VSRR010006958">
    <property type="protein sequence ID" value="MPC45924.1"/>
    <property type="molecule type" value="Genomic_DNA"/>
</dbReference>